<evidence type="ECO:0000256" key="10">
    <source>
        <dbReference type="SAM" id="MobiDB-lite"/>
    </source>
</evidence>
<feature type="compositionally biased region" description="Low complexity" evidence="10">
    <location>
        <begin position="132"/>
        <end position="147"/>
    </location>
</feature>
<dbReference type="CDD" id="cd03702">
    <property type="entry name" value="IF2_mtIF2_II"/>
    <property type="match status" value="1"/>
</dbReference>
<dbReference type="InterPro" id="IPR000178">
    <property type="entry name" value="TF_IF2_bacterial-like"/>
</dbReference>
<dbReference type="NCBIfam" id="TIGR00231">
    <property type="entry name" value="small_GTP"/>
    <property type="match status" value="1"/>
</dbReference>
<feature type="binding site" evidence="8">
    <location>
        <begin position="390"/>
        <end position="397"/>
    </location>
    <ligand>
        <name>GTP</name>
        <dbReference type="ChEBI" id="CHEBI:37565"/>
    </ligand>
</feature>
<dbReference type="Pfam" id="PF11987">
    <property type="entry name" value="IF-2"/>
    <property type="match status" value="1"/>
</dbReference>
<dbReference type="EMBL" id="CP116805">
    <property type="protein sequence ID" value="WCL54234.1"/>
    <property type="molecule type" value="Genomic_DNA"/>
</dbReference>
<feature type="compositionally biased region" description="Low complexity" evidence="10">
    <location>
        <begin position="48"/>
        <end position="72"/>
    </location>
</feature>
<dbReference type="GO" id="GO:0005525">
    <property type="term" value="F:GTP binding"/>
    <property type="evidence" value="ECO:0007669"/>
    <property type="project" value="UniProtKB-KW"/>
</dbReference>
<keyword evidence="3 8" id="KW-0963">Cytoplasm</keyword>
<dbReference type="InterPro" id="IPR013575">
    <property type="entry name" value="IF2_assoc_dom_bac"/>
</dbReference>
<evidence type="ECO:0000256" key="6">
    <source>
        <dbReference type="ARBA" id="ARBA00022917"/>
    </source>
</evidence>
<dbReference type="GO" id="GO:0003924">
    <property type="term" value="F:GTPase activity"/>
    <property type="evidence" value="ECO:0007669"/>
    <property type="project" value="UniProtKB-UniRule"/>
</dbReference>
<dbReference type="KEGG" id="gso:PH603_00485"/>
<keyword evidence="13" id="KW-1185">Reference proteome</keyword>
<dbReference type="Pfam" id="PF00009">
    <property type="entry name" value="GTP_EFTU"/>
    <property type="match status" value="1"/>
</dbReference>
<evidence type="ECO:0000256" key="4">
    <source>
        <dbReference type="ARBA" id="ARBA00022540"/>
    </source>
</evidence>
<feature type="binding site" evidence="8">
    <location>
        <begin position="491"/>
        <end position="494"/>
    </location>
    <ligand>
        <name>GTP</name>
        <dbReference type="ChEBI" id="CHEBI:37565"/>
    </ligand>
</feature>
<dbReference type="Pfam" id="PF08364">
    <property type="entry name" value="IF2_assoc"/>
    <property type="match status" value="1"/>
</dbReference>
<dbReference type="NCBIfam" id="TIGR00487">
    <property type="entry name" value="IF-2"/>
    <property type="match status" value="1"/>
</dbReference>
<dbReference type="Gene3D" id="3.40.50.10050">
    <property type="entry name" value="Translation initiation factor IF- 2, domain 3"/>
    <property type="match status" value="1"/>
</dbReference>
<reference evidence="12" key="1">
    <citation type="submission" date="2023-01" db="EMBL/GenBank/DDBJ databases">
        <title>The genome sequence of Kordiimonadaceae bacterium 6D33.</title>
        <authorList>
            <person name="Liu Y."/>
        </authorList>
    </citation>
    <scope>NUCLEOTIDE SEQUENCE</scope>
    <source>
        <strain evidence="12">6D33</strain>
    </source>
</reference>
<dbReference type="Gene3D" id="2.40.30.10">
    <property type="entry name" value="Translation factors"/>
    <property type="match status" value="2"/>
</dbReference>
<dbReference type="CDD" id="cd03692">
    <property type="entry name" value="mtIF2_IVc"/>
    <property type="match status" value="1"/>
</dbReference>
<dbReference type="InterPro" id="IPR009000">
    <property type="entry name" value="Transl_B-barrel_sf"/>
</dbReference>
<protein>
    <recommendedName>
        <fullName evidence="2 8">Translation initiation factor IF-2</fullName>
    </recommendedName>
</protein>
<evidence type="ECO:0000256" key="1">
    <source>
        <dbReference type="ARBA" id="ARBA00007733"/>
    </source>
</evidence>
<dbReference type="InterPro" id="IPR053905">
    <property type="entry name" value="EF-G-like_DII"/>
</dbReference>
<keyword evidence="6 8" id="KW-0648">Protein biosynthesis</keyword>
<evidence type="ECO:0000313" key="12">
    <source>
        <dbReference type="EMBL" id="WCL54234.1"/>
    </source>
</evidence>
<keyword evidence="4 8" id="KW-0396">Initiation factor</keyword>
<comment type="caution">
    <text evidence="8">Lacks conserved residue(s) required for the propagation of feature annotation.</text>
</comment>
<comment type="function">
    <text evidence="8 9">One of the essential components for the initiation of protein synthesis. Protects formylmethionyl-tRNA from spontaneous hydrolysis and promotes its binding to the 30S ribosomal subunits. Also involved in the hydrolysis of GTP during the formation of the 70S ribosomal complex.</text>
</comment>
<dbReference type="InterPro" id="IPR005225">
    <property type="entry name" value="Small_GTP-bd"/>
</dbReference>
<organism evidence="12 13">
    <name type="scientific">Gimibacter soli</name>
    <dbReference type="NCBI Taxonomy" id="3024400"/>
    <lineage>
        <taxon>Bacteria</taxon>
        <taxon>Pseudomonadati</taxon>
        <taxon>Pseudomonadota</taxon>
        <taxon>Alphaproteobacteria</taxon>
        <taxon>Kordiimonadales</taxon>
        <taxon>Temperatibacteraceae</taxon>
        <taxon>Gimibacter</taxon>
    </lineage>
</organism>
<name>A0AAE9XW35_9PROT</name>
<dbReference type="Proteomes" id="UP001217500">
    <property type="component" value="Chromosome"/>
</dbReference>
<feature type="compositionally biased region" description="Basic and acidic residues" evidence="10">
    <location>
        <begin position="154"/>
        <end position="207"/>
    </location>
</feature>
<dbReference type="SUPFAM" id="SSF52156">
    <property type="entry name" value="Initiation factor IF2/eIF5b, domain 3"/>
    <property type="match status" value="1"/>
</dbReference>
<dbReference type="SUPFAM" id="SSF52540">
    <property type="entry name" value="P-loop containing nucleoside triphosphate hydrolases"/>
    <property type="match status" value="1"/>
</dbReference>
<feature type="region of interest" description="Disordered" evidence="10">
    <location>
        <begin position="42"/>
        <end position="270"/>
    </location>
</feature>
<dbReference type="SUPFAM" id="SSF50447">
    <property type="entry name" value="Translation proteins"/>
    <property type="match status" value="2"/>
</dbReference>
<dbReference type="FunFam" id="2.40.30.10:FF:000007">
    <property type="entry name" value="Translation initiation factor IF-2"/>
    <property type="match status" value="1"/>
</dbReference>
<dbReference type="InterPro" id="IPR015760">
    <property type="entry name" value="TIF_IF2"/>
</dbReference>
<dbReference type="PROSITE" id="PS51722">
    <property type="entry name" value="G_TR_2"/>
    <property type="match status" value="1"/>
</dbReference>
<dbReference type="FunFam" id="3.40.50.10050:FF:000001">
    <property type="entry name" value="Translation initiation factor IF-2"/>
    <property type="match status" value="1"/>
</dbReference>
<evidence type="ECO:0000256" key="8">
    <source>
        <dbReference type="HAMAP-Rule" id="MF_00100"/>
    </source>
</evidence>
<comment type="similarity">
    <text evidence="1 8 9">Belongs to the TRAFAC class translation factor GTPase superfamily. Classic translation factor GTPase family. IF-2 subfamily.</text>
</comment>
<evidence type="ECO:0000256" key="7">
    <source>
        <dbReference type="ARBA" id="ARBA00023134"/>
    </source>
</evidence>
<keyword evidence="7 8" id="KW-0342">GTP-binding</keyword>
<comment type="subcellular location">
    <subcellularLocation>
        <location evidence="8">Cytoplasm</location>
    </subcellularLocation>
</comment>
<dbReference type="HAMAP" id="MF_00100_B">
    <property type="entry name" value="IF_2_B"/>
    <property type="match status" value="1"/>
</dbReference>
<dbReference type="FunFam" id="3.40.50.300:FF:000019">
    <property type="entry name" value="Translation initiation factor IF-2"/>
    <property type="match status" value="1"/>
</dbReference>
<keyword evidence="5 8" id="KW-0547">Nucleotide-binding</keyword>
<dbReference type="Gene3D" id="3.40.50.300">
    <property type="entry name" value="P-loop containing nucleotide triphosphate hydrolases"/>
    <property type="match status" value="1"/>
</dbReference>
<evidence type="ECO:0000256" key="5">
    <source>
        <dbReference type="ARBA" id="ARBA00022741"/>
    </source>
</evidence>
<proteinExistence type="inferred from homology"/>
<dbReference type="InterPro" id="IPR044145">
    <property type="entry name" value="IF2_II"/>
</dbReference>
<dbReference type="PANTHER" id="PTHR43381">
    <property type="entry name" value="TRANSLATION INITIATION FACTOR IF-2-RELATED"/>
    <property type="match status" value="1"/>
</dbReference>
<dbReference type="PANTHER" id="PTHR43381:SF5">
    <property type="entry name" value="TR-TYPE G DOMAIN-CONTAINING PROTEIN"/>
    <property type="match status" value="1"/>
</dbReference>
<feature type="domain" description="Tr-type G" evidence="11">
    <location>
        <begin position="381"/>
        <end position="549"/>
    </location>
</feature>
<evidence type="ECO:0000256" key="9">
    <source>
        <dbReference type="RuleBase" id="RU000644"/>
    </source>
</evidence>
<dbReference type="Pfam" id="PF04760">
    <property type="entry name" value="IF2_N"/>
    <property type="match status" value="1"/>
</dbReference>
<dbReference type="InterPro" id="IPR023115">
    <property type="entry name" value="TIF_IF2_dom3"/>
</dbReference>
<dbReference type="GO" id="GO:0005829">
    <property type="term" value="C:cytosol"/>
    <property type="evidence" value="ECO:0007669"/>
    <property type="project" value="TreeGrafter"/>
</dbReference>
<dbReference type="PROSITE" id="PS01176">
    <property type="entry name" value="IF2"/>
    <property type="match status" value="1"/>
</dbReference>
<dbReference type="AlphaFoldDB" id="A0AAE9XW35"/>
<sequence length="884" mass="95700">MSDDKKLTLTGRTLGVGKGVETGQVRQSFSHGRSKAVVVERKKKRVLTPGTTPAPTGRPDAAAPSAPRAYVPKKNAGDASANATLTDHEHEMRIRVLEEANRRKEEEERRAAEEAARREAEEVERKKREAAAEAARAAAREAAGADAAAEDEEEARHRAEAEADAKRRAADLARKREAEEVARKANEEAAAKEKAGEEARKKADLEARAVQLKKASEARQQAGDDEEAERGRRGGGAGKRAPGGAPKKTRSDDDRRRGRLSVNRNFDDEDTRQRSLAAFKRAQMKNKRRVDTGPAERQAREVVIPETITVQELANRMAEKATAVIKALMGMGVMATINQVLDQDTAQLVVEEFGNTPKRVSDADVEIGLFGDADIEADLESRAPIVTVMGHVDHGKTSLLDALRSANVVSGEAGGITQHIGAYQVAMEGGQKITFLDTPGHAAFTQMRARGASVTDIVILVVAADDGVMPQTIEAIHHAKAAGVPMIVAINKMDKPGVNPDRVRQELLQHEVVVETFSGETQEVEVSAKTGAGLDKLKEAIILQAEILELKANPNRTAEGVVVEAKLDKGRGSVATVLVQRGTLRQGDIFVAGPEWGRVRALVNDRGDQVETAGPSQPVEVVGLQGTPGAGDDFSVVESEARAREITSYRQAHLRQKRQAAAAAPKTLESMFSQLKESNETMTFDVVLKGDVQGSVEAITQALEKAGNDQIRCRVLHGAVGGITETDITLAHASNALVIGFNVRPNKQARELAEHDGVAIKYYSVIYHLIDDVKAAMAGELGPEFDEKIIGRAEIRDVFQAGKSGKAAGCLVVEGTIKRDAKARILRDDVIVYEGEIDNLRRFKDDVKEVGSGQECGLTFENFQDMRAGDFLEVYELIEIERTL</sequence>
<dbReference type="RefSeq" id="WP_289503953.1">
    <property type="nucleotide sequence ID" value="NZ_CP116805.1"/>
</dbReference>
<dbReference type="GO" id="GO:0003743">
    <property type="term" value="F:translation initiation factor activity"/>
    <property type="evidence" value="ECO:0007669"/>
    <property type="project" value="UniProtKB-UniRule"/>
</dbReference>
<dbReference type="CDD" id="cd01887">
    <property type="entry name" value="IF2_eIF5B"/>
    <property type="match status" value="1"/>
</dbReference>
<feature type="binding site" evidence="8">
    <location>
        <begin position="437"/>
        <end position="441"/>
    </location>
    <ligand>
        <name>GTP</name>
        <dbReference type="ChEBI" id="CHEBI:37565"/>
    </ligand>
</feature>
<evidence type="ECO:0000256" key="3">
    <source>
        <dbReference type="ARBA" id="ARBA00022490"/>
    </source>
</evidence>
<dbReference type="InterPro" id="IPR006847">
    <property type="entry name" value="IF2_N"/>
</dbReference>
<dbReference type="InterPro" id="IPR027417">
    <property type="entry name" value="P-loop_NTPase"/>
</dbReference>
<dbReference type="InterPro" id="IPR036925">
    <property type="entry name" value="TIF_IF2_dom3_sf"/>
</dbReference>
<evidence type="ECO:0000313" key="13">
    <source>
        <dbReference type="Proteomes" id="UP001217500"/>
    </source>
</evidence>
<gene>
    <name evidence="8 12" type="primary">infB</name>
    <name evidence="12" type="ORF">PH603_00485</name>
</gene>
<dbReference type="FunFam" id="2.40.30.10:FF:000008">
    <property type="entry name" value="Translation initiation factor IF-2"/>
    <property type="match status" value="1"/>
</dbReference>
<dbReference type="InterPro" id="IPR000795">
    <property type="entry name" value="T_Tr_GTP-bd_dom"/>
</dbReference>
<accession>A0AAE9XW35</accession>
<evidence type="ECO:0000259" key="11">
    <source>
        <dbReference type="PROSITE" id="PS51722"/>
    </source>
</evidence>
<feature type="compositionally biased region" description="Basic and acidic residues" evidence="10">
    <location>
        <begin position="86"/>
        <end position="131"/>
    </location>
</feature>
<dbReference type="Pfam" id="PF22042">
    <property type="entry name" value="EF-G_D2"/>
    <property type="match status" value="1"/>
</dbReference>
<evidence type="ECO:0000256" key="2">
    <source>
        <dbReference type="ARBA" id="ARBA00020675"/>
    </source>
</evidence>